<dbReference type="PANTHER" id="PTHR35176">
    <property type="entry name" value="HEME OXYGENASE HI_0854-RELATED"/>
    <property type="match status" value="1"/>
</dbReference>
<feature type="domain" description="Pyridoxamine 5'-phosphate oxidase N-terminal" evidence="2">
    <location>
        <begin position="13"/>
        <end position="142"/>
    </location>
</feature>
<keyword evidence="1" id="KW-0560">Oxidoreductase</keyword>
<proteinExistence type="predicted"/>
<dbReference type="Gene3D" id="2.30.110.10">
    <property type="entry name" value="Electron Transport, Fmn-binding Protein, Chain A"/>
    <property type="match status" value="1"/>
</dbReference>
<dbReference type="SUPFAM" id="SSF50475">
    <property type="entry name" value="FMN-binding split barrel"/>
    <property type="match status" value="1"/>
</dbReference>
<evidence type="ECO:0000256" key="1">
    <source>
        <dbReference type="ARBA" id="ARBA00023002"/>
    </source>
</evidence>
<reference evidence="3" key="1">
    <citation type="submission" date="2022-12" db="EMBL/GenBank/DDBJ databases">
        <title>Marinomonas 15G1-11 sp. nov, isolated from marine algae.</title>
        <authorList>
            <person name="Butt M."/>
            <person name="Choi D.G."/>
            <person name="Kim J.M."/>
            <person name="Lee J.K."/>
            <person name="Baek J.H."/>
            <person name="Jeon C.O."/>
        </authorList>
    </citation>
    <scope>NUCLEOTIDE SEQUENCE</scope>
    <source>
        <strain evidence="3">15G1-11</strain>
    </source>
</reference>
<gene>
    <name evidence="3" type="ORF">O1D97_14215</name>
</gene>
<keyword evidence="4" id="KW-1185">Reference proteome</keyword>
<evidence type="ECO:0000313" key="4">
    <source>
        <dbReference type="Proteomes" id="UP001149719"/>
    </source>
</evidence>
<sequence length="175" mass="19334">MKNKVLQRQLNTEVIDLLNRTKSLFLSSLNQDGSPHASYAPFAIKDDVLLILISGLAAHTQNLLRTPKLSGLVTEDETQCDDIFARLRVSYDFEVSIVAAQSDEWYAGIQQLQARLGSRVEQISQLGDFVLFKLTPIKGRFVKGFGRAYDILGGTLAGEEVVHVSPSRLSNGTQL</sequence>
<accession>A0ABT4JXC7</accession>
<comment type="caution">
    <text evidence="3">The sequence shown here is derived from an EMBL/GenBank/DDBJ whole genome shotgun (WGS) entry which is preliminary data.</text>
</comment>
<dbReference type="InterPro" id="IPR052019">
    <property type="entry name" value="F420H2_bilvrd_red/Heme_oxyg"/>
</dbReference>
<organism evidence="3 4">
    <name type="scientific">Marinomonas phaeophyticola</name>
    <dbReference type="NCBI Taxonomy" id="3004091"/>
    <lineage>
        <taxon>Bacteria</taxon>
        <taxon>Pseudomonadati</taxon>
        <taxon>Pseudomonadota</taxon>
        <taxon>Gammaproteobacteria</taxon>
        <taxon>Oceanospirillales</taxon>
        <taxon>Oceanospirillaceae</taxon>
        <taxon>Marinomonas</taxon>
    </lineage>
</organism>
<dbReference type="Pfam" id="PF01243">
    <property type="entry name" value="PNPOx_N"/>
    <property type="match status" value="1"/>
</dbReference>
<dbReference type="PIRSF" id="PIRSF004633">
    <property type="entry name" value="UCP_PLP_oxd"/>
    <property type="match status" value="1"/>
</dbReference>
<protein>
    <submittedName>
        <fullName evidence="3">Pyridoxamine 5'-phosphate oxidase family protein</fullName>
    </submittedName>
</protein>
<dbReference type="InterPro" id="IPR012349">
    <property type="entry name" value="Split_barrel_FMN-bd"/>
</dbReference>
<dbReference type="Proteomes" id="UP001149719">
    <property type="component" value="Unassembled WGS sequence"/>
</dbReference>
<name>A0ABT4JXC7_9GAMM</name>
<evidence type="ECO:0000313" key="3">
    <source>
        <dbReference type="EMBL" id="MCZ2722732.1"/>
    </source>
</evidence>
<dbReference type="RefSeq" id="WP_269126605.1">
    <property type="nucleotide sequence ID" value="NZ_JAPUBN010000019.1"/>
</dbReference>
<dbReference type="InterPro" id="IPR014419">
    <property type="entry name" value="HutZ"/>
</dbReference>
<evidence type="ECO:0000259" key="2">
    <source>
        <dbReference type="Pfam" id="PF01243"/>
    </source>
</evidence>
<dbReference type="EMBL" id="JAPUBN010000019">
    <property type="protein sequence ID" value="MCZ2722732.1"/>
    <property type="molecule type" value="Genomic_DNA"/>
</dbReference>
<dbReference type="InterPro" id="IPR011576">
    <property type="entry name" value="Pyridox_Oxase_N"/>
</dbReference>
<dbReference type="PANTHER" id="PTHR35176:SF6">
    <property type="entry name" value="HEME OXYGENASE HI_0854-RELATED"/>
    <property type="match status" value="1"/>
</dbReference>